<proteinExistence type="predicted"/>
<reference evidence="1" key="2">
    <citation type="journal article" date="2021" name="Microbiome">
        <title>Successional dynamics and alternative stable states in a saline activated sludge microbial community over 9 years.</title>
        <authorList>
            <person name="Wang Y."/>
            <person name="Ye J."/>
            <person name="Ju F."/>
            <person name="Liu L."/>
            <person name="Boyd J.A."/>
            <person name="Deng Y."/>
            <person name="Parks D.H."/>
            <person name="Jiang X."/>
            <person name="Yin X."/>
            <person name="Woodcroft B.J."/>
            <person name="Tyson G.W."/>
            <person name="Hugenholtz P."/>
            <person name="Polz M.F."/>
            <person name="Zhang T."/>
        </authorList>
    </citation>
    <scope>NUCLEOTIDE SEQUENCE</scope>
    <source>
        <strain evidence="1">HKST-UBA01</strain>
    </source>
</reference>
<dbReference type="InterPro" id="IPR009078">
    <property type="entry name" value="Ferritin-like_SF"/>
</dbReference>
<organism evidence="1 2">
    <name type="scientific">Eiseniibacteriota bacterium</name>
    <dbReference type="NCBI Taxonomy" id="2212470"/>
    <lineage>
        <taxon>Bacteria</taxon>
        <taxon>Candidatus Eiseniibacteriota</taxon>
    </lineage>
</organism>
<name>A0A956M498_UNCEI</name>
<protein>
    <submittedName>
        <fullName evidence="1">Ferritin-like domain-containing protein</fullName>
    </submittedName>
</protein>
<dbReference type="Proteomes" id="UP000697710">
    <property type="component" value="Unassembled WGS sequence"/>
</dbReference>
<sequence>MNETYLRLTSDVLAVNYYGEVLTIELISDLLARSEYRRYRGILSRQLLDETRHANITRALLRERDRDPLVHDARSDFTYHALFEEFARRGGDAVLAFLGENETISSRNFSQLIRIADRHHDDELVALYSEILNDEVTHANTILGALPPHDPMVEAVRREARQRMARTLNMRYLRLWNAEPKARRQA</sequence>
<dbReference type="EMBL" id="JAGQHR010000759">
    <property type="protein sequence ID" value="MCA9729591.1"/>
    <property type="molecule type" value="Genomic_DNA"/>
</dbReference>
<evidence type="ECO:0000313" key="1">
    <source>
        <dbReference type="EMBL" id="MCA9729591.1"/>
    </source>
</evidence>
<dbReference type="CDD" id="cd00657">
    <property type="entry name" value="Ferritin_like"/>
    <property type="match status" value="1"/>
</dbReference>
<reference evidence="1" key="1">
    <citation type="submission" date="2020-04" db="EMBL/GenBank/DDBJ databases">
        <authorList>
            <person name="Zhang T."/>
        </authorList>
    </citation>
    <scope>NUCLEOTIDE SEQUENCE</scope>
    <source>
        <strain evidence="1">HKST-UBA01</strain>
    </source>
</reference>
<comment type="caution">
    <text evidence="1">The sequence shown here is derived from an EMBL/GenBank/DDBJ whole genome shotgun (WGS) entry which is preliminary data.</text>
</comment>
<evidence type="ECO:0000313" key="2">
    <source>
        <dbReference type="Proteomes" id="UP000697710"/>
    </source>
</evidence>
<dbReference type="Gene3D" id="1.20.1260.10">
    <property type="match status" value="1"/>
</dbReference>
<gene>
    <name evidence="1" type="ORF">KC729_18025</name>
</gene>
<dbReference type="InterPro" id="IPR012347">
    <property type="entry name" value="Ferritin-like"/>
</dbReference>
<accession>A0A956M498</accession>
<dbReference type="AlphaFoldDB" id="A0A956M498"/>
<dbReference type="SUPFAM" id="SSF47240">
    <property type="entry name" value="Ferritin-like"/>
    <property type="match status" value="1"/>
</dbReference>